<name>A0A1J7JKY2_9PEZI</name>
<dbReference type="Proteomes" id="UP000182658">
    <property type="component" value="Unassembled WGS sequence"/>
</dbReference>
<organism evidence="2 3">
    <name type="scientific">Coniochaeta ligniaria NRRL 30616</name>
    <dbReference type="NCBI Taxonomy" id="1408157"/>
    <lineage>
        <taxon>Eukaryota</taxon>
        <taxon>Fungi</taxon>
        <taxon>Dikarya</taxon>
        <taxon>Ascomycota</taxon>
        <taxon>Pezizomycotina</taxon>
        <taxon>Sordariomycetes</taxon>
        <taxon>Sordariomycetidae</taxon>
        <taxon>Coniochaetales</taxon>
        <taxon>Coniochaetaceae</taxon>
        <taxon>Coniochaeta</taxon>
    </lineage>
</organism>
<evidence type="ECO:0000313" key="2">
    <source>
        <dbReference type="EMBL" id="OIW30504.1"/>
    </source>
</evidence>
<feature type="region of interest" description="Disordered" evidence="1">
    <location>
        <begin position="1"/>
        <end position="163"/>
    </location>
</feature>
<dbReference type="EMBL" id="KV875096">
    <property type="protein sequence ID" value="OIW30504.1"/>
    <property type="molecule type" value="Genomic_DNA"/>
</dbReference>
<dbReference type="InParanoid" id="A0A1J7JKY2"/>
<feature type="region of interest" description="Disordered" evidence="1">
    <location>
        <begin position="505"/>
        <end position="580"/>
    </location>
</feature>
<feature type="compositionally biased region" description="Polar residues" evidence="1">
    <location>
        <begin position="76"/>
        <end position="91"/>
    </location>
</feature>
<feature type="compositionally biased region" description="Acidic residues" evidence="1">
    <location>
        <begin position="92"/>
        <end position="102"/>
    </location>
</feature>
<dbReference type="OrthoDB" id="5398572at2759"/>
<feature type="compositionally biased region" description="Low complexity" evidence="1">
    <location>
        <begin position="1"/>
        <end position="14"/>
    </location>
</feature>
<sequence length="712" mass="78667">MTGRGRSTRAGTRAEPAGAVSPQRRATRQTPAAEDEAAMPPPPTPNTRVGRVTRGQSKDVEAVNVPPPRFGAPRIPSSQVGSIGSFPTQVTQEDDGESEAAEDAALTEQLRGSEVPVTESGSQGTVLLGDDGASQYRDSQDRFSQSRRFDSTPGRSDAYVTTPGGPRAKARILLRMMDHLYGYADAVQELLYNHVNDPAWELEYNKWFKFFTQTLDEYQQDGFFISGATVIASLDVAPDHPTAFKASRTVAMANIASLLADIHSIDQRGWDWPGLLSYVQAWDEAFPSKFLPRREPNQPLWMEQSEIIGLALRLRIQRTIYTLEDSEREAEPMSLMDAIWIDPKGLTPRHELLAFLSGNDDEGIIELKKTLAGVSLNDERYTELRNQYIAQVRLLYSAAASGHLPSAVAELKRQFPIKPLMEQLQKWCFVLFRQIIKVVDPARGTTEILQKRRELMPSSVYPAPSDFGYSQSSPTPAQQIAGMQFAHSAAVAAGSPYAAPAASLKALGKRPRDTQDSDDPFETDGRQDNNQRRVQVAETPRPRKRARKTAAVLAASGTDGEGSQTPRRPPPASATDPDLEALSQRAREVAVASRKPKEPQSRTPWSRNDCKALIRAVDVYKAKWSLMAQEIAKGVIPFEHPRDQQALRDKARLLKQDMLKADACLSPGFDLVVLGKKERQAVIACGKNPDRKEADIDDDDQPTNTVYVGDEQ</sequence>
<evidence type="ECO:0008006" key="4">
    <source>
        <dbReference type="Google" id="ProtNLM"/>
    </source>
</evidence>
<accession>A0A1J7JKY2</accession>
<dbReference type="STRING" id="1408157.A0A1J7JKY2"/>
<evidence type="ECO:0000256" key="1">
    <source>
        <dbReference type="SAM" id="MobiDB-lite"/>
    </source>
</evidence>
<feature type="region of interest" description="Disordered" evidence="1">
    <location>
        <begin position="690"/>
        <end position="712"/>
    </location>
</feature>
<gene>
    <name evidence="2" type="ORF">CONLIGDRAFT_281864</name>
</gene>
<evidence type="ECO:0000313" key="3">
    <source>
        <dbReference type="Proteomes" id="UP000182658"/>
    </source>
</evidence>
<proteinExistence type="predicted"/>
<keyword evidence="3" id="KW-1185">Reference proteome</keyword>
<dbReference type="AlphaFoldDB" id="A0A1J7JKY2"/>
<reference evidence="2 3" key="1">
    <citation type="submission" date="2016-10" db="EMBL/GenBank/DDBJ databases">
        <title>Draft genome sequence of Coniochaeta ligniaria NRRL30616, a lignocellulolytic fungus for bioabatement of inhibitors in plant biomass hydrolysates.</title>
        <authorList>
            <consortium name="DOE Joint Genome Institute"/>
            <person name="Jimenez D.J."/>
            <person name="Hector R.E."/>
            <person name="Riley R."/>
            <person name="Sun H."/>
            <person name="Grigoriev I.V."/>
            <person name="Van Elsas J.D."/>
            <person name="Nichols N.N."/>
        </authorList>
    </citation>
    <scope>NUCLEOTIDE SEQUENCE [LARGE SCALE GENOMIC DNA]</scope>
    <source>
        <strain evidence="2 3">NRRL 30616</strain>
    </source>
</reference>
<protein>
    <recommendedName>
        <fullName evidence="4">Myb-like domain-containing protein</fullName>
    </recommendedName>
</protein>